<protein>
    <recommendedName>
        <fullName evidence="1">HTH cro/C1-type domain-containing protein</fullName>
    </recommendedName>
</protein>
<dbReference type="InterPro" id="IPR010982">
    <property type="entry name" value="Lambda_DNA-bd_dom_sf"/>
</dbReference>
<feature type="domain" description="HTH cro/C1-type" evidence="1">
    <location>
        <begin position="34"/>
        <end position="92"/>
    </location>
</feature>
<dbReference type="EMBL" id="BMOD01000032">
    <property type="protein sequence ID" value="GGJ55191.1"/>
    <property type="molecule type" value="Genomic_DNA"/>
</dbReference>
<dbReference type="SMART" id="SM00530">
    <property type="entry name" value="HTH_XRE"/>
    <property type="match status" value="1"/>
</dbReference>
<evidence type="ECO:0000259" key="1">
    <source>
        <dbReference type="PROSITE" id="PS50943"/>
    </source>
</evidence>
<dbReference type="Pfam" id="PF12844">
    <property type="entry name" value="HTH_19"/>
    <property type="match status" value="1"/>
</dbReference>
<accession>A0ABQ2DEN8</accession>
<dbReference type="CDD" id="cd00093">
    <property type="entry name" value="HTH_XRE"/>
    <property type="match status" value="1"/>
</dbReference>
<evidence type="ECO:0000313" key="3">
    <source>
        <dbReference type="Proteomes" id="UP000632222"/>
    </source>
</evidence>
<gene>
    <name evidence="2" type="ORF">GCM10008938_46660</name>
</gene>
<comment type="caution">
    <text evidence="2">The sequence shown here is derived from an EMBL/GenBank/DDBJ whole genome shotgun (WGS) entry which is preliminary data.</text>
</comment>
<dbReference type="Gene3D" id="1.10.260.40">
    <property type="entry name" value="lambda repressor-like DNA-binding domains"/>
    <property type="match status" value="1"/>
</dbReference>
<dbReference type="Proteomes" id="UP000632222">
    <property type="component" value="Unassembled WGS sequence"/>
</dbReference>
<name>A0ABQ2DEN8_9DEIO</name>
<reference evidence="3" key="1">
    <citation type="journal article" date="2019" name="Int. J. Syst. Evol. Microbiol.">
        <title>The Global Catalogue of Microorganisms (GCM) 10K type strain sequencing project: providing services to taxonomists for standard genome sequencing and annotation.</title>
        <authorList>
            <consortium name="The Broad Institute Genomics Platform"/>
            <consortium name="The Broad Institute Genome Sequencing Center for Infectious Disease"/>
            <person name="Wu L."/>
            <person name="Ma J."/>
        </authorList>
    </citation>
    <scope>NUCLEOTIDE SEQUENCE [LARGE SCALE GENOMIC DNA]</scope>
    <source>
        <strain evidence="3">JCM 14370</strain>
    </source>
</reference>
<keyword evidence="3" id="KW-1185">Reference proteome</keyword>
<dbReference type="InterPro" id="IPR001387">
    <property type="entry name" value="Cro/C1-type_HTH"/>
</dbReference>
<dbReference type="PROSITE" id="PS50943">
    <property type="entry name" value="HTH_CROC1"/>
    <property type="match status" value="1"/>
</dbReference>
<organism evidence="2 3">
    <name type="scientific">Deinococcus roseus</name>
    <dbReference type="NCBI Taxonomy" id="392414"/>
    <lineage>
        <taxon>Bacteria</taxon>
        <taxon>Thermotogati</taxon>
        <taxon>Deinococcota</taxon>
        <taxon>Deinococci</taxon>
        <taxon>Deinococcales</taxon>
        <taxon>Deinococcaceae</taxon>
        <taxon>Deinococcus</taxon>
    </lineage>
</organism>
<dbReference type="SUPFAM" id="SSF47413">
    <property type="entry name" value="lambda repressor-like DNA-binding domains"/>
    <property type="match status" value="1"/>
</dbReference>
<sequence>MELRGIVQKDTEVKTRHEVTAEQQAYLALVRKRIRETRKQTRLTQEEVADKMDISVRMYQRFEAENPREGFNPTLLNLLAYCEAVGIEITWLLRKPETPDPDTSVKTGGKRS</sequence>
<proteinExistence type="predicted"/>
<evidence type="ECO:0000313" key="2">
    <source>
        <dbReference type="EMBL" id="GGJ55191.1"/>
    </source>
</evidence>